<organism evidence="1">
    <name type="scientific">Ectopseudomonas oleovorans</name>
    <name type="common">Pseudomonas oleovorans</name>
    <dbReference type="NCBI Taxonomy" id="301"/>
    <lineage>
        <taxon>Bacteria</taxon>
        <taxon>Pseudomonadati</taxon>
        <taxon>Pseudomonadota</taxon>
        <taxon>Gammaproteobacteria</taxon>
        <taxon>Pseudomonadales</taxon>
        <taxon>Pseudomonadaceae</taxon>
        <taxon>Ectopseudomonas</taxon>
    </lineage>
</organism>
<dbReference type="GO" id="GO:0043190">
    <property type="term" value="C:ATP-binding cassette (ABC) transporter complex"/>
    <property type="evidence" value="ECO:0007669"/>
    <property type="project" value="InterPro"/>
</dbReference>
<accession>A0A653B7V4</accession>
<protein>
    <submittedName>
        <fullName evidence="1">Glycine betaine/carnitine transport binding protein GbuC</fullName>
    </submittedName>
</protein>
<name>A0A653B7V4_ECTOL</name>
<dbReference type="SUPFAM" id="SSF53850">
    <property type="entry name" value="Periplasmic binding protein-like II"/>
    <property type="match status" value="1"/>
</dbReference>
<dbReference type="Gene3D" id="3.40.190.10">
    <property type="entry name" value="Periplasmic binding protein-like II"/>
    <property type="match status" value="1"/>
</dbReference>
<dbReference type="Pfam" id="PF04069">
    <property type="entry name" value="OpuAC"/>
    <property type="match status" value="1"/>
</dbReference>
<dbReference type="OrthoDB" id="9787902at2"/>
<dbReference type="Gene3D" id="3.10.105.10">
    <property type="entry name" value="Dipeptide-binding Protein, Domain 3"/>
    <property type="match status" value="1"/>
</dbReference>
<dbReference type="GO" id="GO:0022857">
    <property type="term" value="F:transmembrane transporter activity"/>
    <property type="evidence" value="ECO:0007669"/>
    <property type="project" value="InterPro"/>
</dbReference>
<gene>
    <name evidence="1" type="primary">gbuC</name>
    <name evidence="1" type="ORF">POT9AD_3712</name>
</gene>
<dbReference type="Gene3D" id="3.40.190.100">
    <property type="entry name" value="Glycine betaine-binding periplasmic protein, domain 2"/>
    <property type="match status" value="1"/>
</dbReference>
<sequence length="268" mass="29736">MIHLGITDLTFHHAAGAVVAALLEHLGYSVRCSHAPHEENFERLRQGQIDMLASAWLPSSHGLYLEQVQQSVATRELGLHYQPYALWGVPDYVPQSEVAEIADLLRPAVRARMTPVIQGIGPGAGITRFSQQIMQAYGLTDAGYRFLTGTQAQCIEAIESAIAERRWAVVPLWQPQFLHAQHRLRELHEPLGLLGGIDRAVLLAREDRLQHFSPQHLQVLDNIRLSNAQVAELDLAINRGGLQPQAAAQAWLAANPRTFGQWLEPIDG</sequence>
<dbReference type="AlphaFoldDB" id="A0A653B7V4"/>
<dbReference type="InterPro" id="IPR007210">
    <property type="entry name" value="ABC_Gly_betaine_transp_sub-bd"/>
</dbReference>
<proteinExistence type="predicted"/>
<reference evidence="1" key="1">
    <citation type="submission" date="2018-11" db="EMBL/GenBank/DDBJ databases">
        <authorList>
            <consortium name="Genoscope - CEA"/>
            <person name="William W."/>
        </authorList>
    </citation>
    <scope>NUCLEOTIDE SEQUENCE [LARGE SCALE GENOMIC DNA]</scope>
    <source>
        <strain evidence="1">T9AD</strain>
    </source>
</reference>
<evidence type="ECO:0000313" key="1">
    <source>
        <dbReference type="EMBL" id="VDN64687.1"/>
    </source>
</evidence>
<dbReference type="EMBL" id="LR130779">
    <property type="protein sequence ID" value="VDN64687.1"/>
    <property type="molecule type" value="Genomic_DNA"/>
</dbReference>